<protein>
    <submittedName>
        <fullName evidence="2">Uncharacterized protein</fullName>
    </submittedName>
</protein>
<accession>A0A8J1UGN0</accession>
<gene>
    <name evidence="2" type="ORF">OFUS_LOCUS14219</name>
</gene>
<evidence type="ECO:0000313" key="3">
    <source>
        <dbReference type="Proteomes" id="UP000749559"/>
    </source>
</evidence>
<dbReference type="OrthoDB" id="6086265at2759"/>
<comment type="caution">
    <text evidence="2">The sequence shown here is derived from an EMBL/GenBank/DDBJ whole genome shotgun (WGS) entry which is preliminary data.</text>
</comment>
<dbReference type="EMBL" id="CAIIXF020000007">
    <property type="protein sequence ID" value="CAH1788745.1"/>
    <property type="molecule type" value="Genomic_DNA"/>
</dbReference>
<name>A0A8J1UGN0_OWEFU</name>
<reference evidence="2" key="1">
    <citation type="submission" date="2022-03" db="EMBL/GenBank/DDBJ databases">
        <authorList>
            <person name="Martin C."/>
        </authorList>
    </citation>
    <scope>NUCLEOTIDE SEQUENCE</scope>
</reference>
<feature type="compositionally biased region" description="Pro residues" evidence="1">
    <location>
        <begin position="1"/>
        <end position="10"/>
    </location>
</feature>
<keyword evidence="3" id="KW-1185">Reference proteome</keyword>
<dbReference type="Proteomes" id="UP000749559">
    <property type="component" value="Unassembled WGS sequence"/>
</dbReference>
<feature type="compositionally biased region" description="Polar residues" evidence="1">
    <location>
        <begin position="51"/>
        <end position="72"/>
    </location>
</feature>
<organism evidence="2 3">
    <name type="scientific">Owenia fusiformis</name>
    <name type="common">Polychaete worm</name>
    <dbReference type="NCBI Taxonomy" id="6347"/>
    <lineage>
        <taxon>Eukaryota</taxon>
        <taxon>Metazoa</taxon>
        <taxon>Spiralia</taxon>
        <taxon>Lophotrochozoa</taxon>
        <taxon>Annelida</taxon>
        <taxon>Polychaeta</taxon>
        <taxon>Sedentaria</taxon>
        <taxon>Canalipalpata</taxon>
        <taxon>Sabellida</taxon>
        <taxon>Oweniida</taxon>
        <taxon>Oweniidae</taxon>
        <taxon>Owenia</taxon>
    </lineage>
</organism>
<feature type="compositionally biased region" description="Polar residues" evidence="1">
    <location>
        <begin position="88"/>
        <end position="110"/>
    </location>
</feature>
<feature type="region of interest" description="Disordered" evidence="1">
    <location>
        <begin position="1"/>
        <end position="141"/>
    </location>
</feature>
<evidence type="ECO:0000313" key="2">
    <source>
        <dbReference type="EMBL" id="CAH1788745.1"/>
    </source>
</evidence>
<proteinExistence type="predicted"/>
<sequence>MNPGNFPPNPYGNGAGGPPITYSNAPVMYSGNYRSQRPRFDTSSGGGGPRFQQNDQGFRSPQAYKNNGNNGRQGFIPLGRSPRPFSPGNYNSPGASPRHSSPYHQNSPQWKSCPMGRGGHNNFGANKDCNPGGSDDIREYYHPSMTQDPWITCRPVPVKHKPGTTI</sequence>
<evidence type="ECO:0000256" key="1">
    <source>
        <dbReference type="SAM" id="MobiDB-lite"/>
    </source>
</evidence>
<dbReference type="AlphaFoldDB" id="A0A8J1UGN0"/>